<dbReference type="AlphaFoldDB" id="A0AAQ2HGA0"/>
<comment type="caution">
    <text evidence="1">The sequence shown here is derived from an EMBL/GenBank/DDBJ whole genome shotgun (WGS) entry which is preliminary data.</text>
</comment>
<reference evidence="1 2" key="1">
    <citation type="submission" date="2019-03" db="EMBL/GenBank/DDBJ databases">
        <title>Genomics of glacier-inhabiting Cryobacterium strains.</title>
        <authorList>
            <person name="Liu Q."/>
            <person name="Xin Y.-H."/>
        </authorList>
    </citation>
    <scope>NUCLEOTIDE SEQUENCE [LARGE SCALE GENOMIC DNA]</scope>
    <source>
        <strain evidence="2">TMT1-22</strain>
    </source>
</reference>
<dbReference type="EC" id="5.1.3.32" evidence="1"/>
<dbReference type="GO" id="GO:0062192">
    <property type="term" value="F:L-rhamnose mutarotase activity"/>
    <property type="evidence" value="ECO:0007669"/>
    <property type="project" value="UniProtKB-EC"/>
</dbReference>
<evidence type="ECO:0000313" key="1">
    <source>
        <dbReference type="EMBL" id="TFC50493.1"/>
    </source>
</evidence>
<organism evidence="1 2">
    <name type="scientific">Cryobacterium shii</name>
    <dbReference type="NCBI Taxonomy" id="1259235"/>
    <lineage>
        <taxon>Bacteria</taxon>
        <taxon>Bacillati</taxon>
        <taxon>Actinomycetota</taxon>
        <taxon>Actinomycetes</taxon>
        <taxon>Micrococcales</taxon>
        <taxon>Microbacteriaceae</taxon>
        <taxon>Cryobacterium</taxon>
    </lineage>
</organism>
<dbReference type="PANTHER" id="PTHR34389:SF2">
    <property type="entry name" value="L-RHAMNOSE MUTAROTASE"/>
    <property type="match status" value="1"/>
</dbReference>
<keyword evidence="1" id="KW-0413">Isomerase</keyword>
<dbReference type="Gene3D" id="3.30.70.100">
    <property type="match status" value="1"/>
</dbReference>
<gene>
    <name evidence="1" type="ORF">E3O49_04830</name>
</gene>
<dbReference type="PANTHER" id="PTHR34389">
    <property type="entry name" value="L-RHAMNOSE MUTAROTASE"/>
    <property type="match status" value="1"/>
</dbReference>
<evidence type="ECO:0000313" key="2">
    <source>
        <dbReference type="Proteomes" id="UP000297403"/>
    </source>
</evidence>
<dbReference type="Proteomes" id="UP000297403">
    <property type="component" value="Unassembled WGS sequence"/>
</dbReference>
<proteinExistence type="predicted"/>
<dbReference type="SUPFAM" id="SSF54909">
    <property type="entry name" value="Dimeric alpha+beta barrel"/>
    <property type="match status" value="1"/>
</dbReference>
<accession>A0AAQ2HGA0</accession>
<name>A0AAQ2HGA0_9MICO</name>
<dbReference type="GO" id="GO:0019301">
    <property type="term" value="P:rhamnose catabolic process"/>
    <property type="evidence" value="ECO:0007669"/>
    <property type="project" value="TreeGrafter"/>
</dbReference>
<protein>
    <submittedName>
        <fullName evidence="1">L-rhamnose mutarotase</fullName>
        <ecNumber evidence="1">5.1.3.32</ecNumber>
    </submittedName>
</protein>
<dbReference type="RefSeq" id="WP_134451080.1">
    <property type="nucleotide sequence ID" value="NZ_SOFY01000019.1"/>
</dbReference>
<dbReference type="EMBL" id="SOFY01000019">
    <property type="protein sequence ID" value="TFC50493.1"/>
    <property type="molecule type" value="Genomic_DNA"/>
</dbReference>
<dbReference type="Pfam" id="PF05336">
    <property type="entry name" value="rhaM"/>
    <property type="match status" value="1"/>
</dbReference>
<dbReference type="InterPro" id="IPR008000">
    <property type="entry name" value="Rham/fucose_mutarotase"/>
</dbReference>
<keyword evidence="2" id="KW-1185">Reference proteome</keyword>
<dbReference type="InterPro" id="IPR011008">
    <property type="entry name" value="Dimeric_a/b-barrel"/>
</dbReference>
<sequence length="105" mass="11855">MTTRIALALKLPAEALPEYARRHRDMSDDMRTSITAHGGRNFSIFAAPALGVVIVYVEVDRMDLWSRGADTEITKAWWSYMAQIMPTNEDLSPVSTDLDLVFHLD</sequence>